<feature type="compositionally biased region" description="Basic and acidic residues" evidence="1">
    <location>
        <begin position="1"/>
        <end position="12"/>
    </location>
</feature>
<sequence>MEPGNEKEHTEGGQDGQAQVQGVLRIRPRAMVAGNVSRVVGG</sequence>
<comment type="caution">
    <text evidence="2">The sequence shown here is derived from an EMBL/GenBank/DDBJ whole genome shotgun (WGS) entry which is preliminary data.</text>
</comment>
<proteinExistence type="predicted"/>
<dbReference type="Proteomes" id="UP000549695">
    <property type="component" value="Unassembled WGS sequence"/>
</dbReference>
<evidence type="ECO:0000256" key="1">
    <source>
        <dbReference type="SAM" id="MobiDB-lite"/>
    </source>
</evidence>
<protein>
    <submittedName>
        <fullName evidence="2">Uncharacterized protein</fullName>
    </submittedName>
</protein>
<name>A0A852WA19_PSEA5</name>
<dbReference type="AlphaFoldDB" id="A0A852WA19"/>
<evidence type="ECO:0000313" key="2">
    <source>
        <dbReference type="EMBL" id="NYG05460.1"/>
    </source>
</evidence>
<feature type="region of interest" description="Disordered" evidence="1">
    <location>
        <begin position="1"/>
        <end position="20"/>
    </location>
</feature>
<reference evidence="2 3" key="1">
    <citation type="submission" date="2020-07" db="EMBL/GenBank/DDBJ databases">
        <title>Sequencing the genomes of 1000 actinobacteria strains.</title>
        <authorList>
            <person name="Klenk H.-P."/>
        </authorList>
    </citation>
    <scope>NUCLEOTIDE SEQUENCE [LARGE SCALE GENOMIC DNA]</scope>
    <source>
        <strain evidence="2 3">DSM 44749</strain>
    </source>
</reference>
<gene>
    <name evidence="2" type="ORF">HDA37_005814</name>
</gene>
<organism evidence="2 3">
    <name type="scientific">Pseudonocardia alni</name>
    <name type="common">Amycolata alni</name>
    <dbReference type="NCBI Taxonomy" id="33907"/>
    <lineage>
        <taxon>Bacteria</taxon>
        <taxon>Bacillati</taxon>
        <taxon>Actinomycetota</taxon>
        <taxon>Actinomycetes</taxon>
        <taxon>Pseudonocardiales</taxon>
        <taxon>Pseudonocardiaceae</taxon>
        <taxon>Pseudonocardia</taxon>
    </lineage>
</organism>
<keyword evidence="3" id="KW-1185">Reference proteome</keyword>
<dbReference type="EMBL" id="JACCCZ010000002">
    <property type="protein sequence ID" value="NYG05460.1"/>
    <property type="molecule type" value="Genomic_DNA"/>
</dbReference>
<accession>A0A852WA19</accession>
<evidence type="ECO:0000313" key="3">
    <source>
        <dbReference type="Proteomes" id="UP000549695"/>
    </source>
</evidence>